<accession>A0ABR5MKV9</accession>
<dbReference type="PANTHER" id="PTHR40763:SF5">
    <property type="entry name" value="MEMBRANE PROTEIN"/>
    <property type="match status" value="1"/>
</dbReference>
<comment type="caution">
    <text evidence="2">The sequence shown here is derived from an EMBL/GenBank/DDBJ whole genome shotgun (WGS) entry which is preliminary data.</text>
</comment>
<dbReference type="RefSeq" id="WP_060668041.1">
    <property type="nucleotide sequence ID" value="NZ_JARTGE010000012.1"/>
</dbReference>
<sequence length="218" mass="24166">MSGRIWVGLFFLIFGFGFLLHQADIIDMSQVLSTWWPLILIIIGIIQLINRTLSSTVSGFLFLLVGVLFFINQWFDLHLIFYLWPLIFIFIGFVIILTRAKSGKTKHTSDKLSTFLLFSGAEIKSQSKNFQGGSVVTIMGGVEIDLRDAVIAEGAMLDFTSILGGISIIVSENVQVEISGIPILGGWEDSTRKHGESEEVVVLKLNCLTILGGLEIRN</sequence>
<dbReference type="Proteomes" id="UP000037854">
    <property type="component" value="Unassembled WGS sequence"/>
</dbReference>
<dbReference type="EMBL" id="LGTK01000013">
    <property type="protein sequence ID" value="KPH76535.1"/>
    <property type="molecule type" value="Genomic_DNA"/>
</dbReference>
<dbReference type="Pfam" id="PF22570">
    <property type="entry name" value="LiaF-TM"/>
    <property type="match status" value="1"/>
</dbReference>
<reference evidence="2 3" key="1">
    <citation type="submission" date="2015-07" db="EMBL/GenBank/DDBJ databases">
        <title>High-quality draft genome sequence of Oceanobacillus caeni HM6, a bacillus isolated from a human feces.</title>
        <authorList>
            <person name="Kumar J."/>
            <person name="Verma M.K."/>
            <person name="Pandey R."/>
            <person name="Bhambi M."/>
            <person name="Chauhan N."/>
        </authorList>
    </citation>
    <scope>NUCLEOTIDE SEQUENCE [LARGE SCALE GENOMIC DNA]</scope>
    <source>
        <strain evidence="2 3">HM6</strain>
    </source>
</reference>
<dbReference type="InterPro" id="IPR054331">
    <property type="entry name" value="LiaF_TM"/>
</dbReference>
<protein>
    <recommendedName>
        <fullName evidence="1">LiaF transmembrane domain-containing protein</fullName>
    </recommendedName>
</protein>
<dbReference type="PANTHER" id="PTHR40763">
    <property type="entry name" value="MEMBRANE PROTEIN-RELATED"/>
    <property type="match status" value="1"/>
</dbReference>
<gene>
    <name evidence="2" type="ORF">AFL42_05465</name>
</gene>
<proteinExistence type="predicted"/>
<feature type="domain" description="LiaF transmembrane" evidence="1">
    <location>
        <begin position="6"/>
        <end position="101"/>
    </location>
</feature>
<name>A0ABR5MKV9_9BACI</name>
<evidence type="ECO:0000259" key="1">
    <source>
        <dbReference type="Pfam" id="PF22570"/>
    </source>
</evidence>
<organism evidence="2 3">
    <name type="scientific">Oceanobacillus caeni</name>
    <dbReference type="NCBI Taxonomy" id="405946"/>
    <lineage>
        <taxon>Bacteria</taxon>
        <taxon>Bacillati</taxon>
        <taxon>Bacillota</taxon>
        <taxon>Bacilli</taxon>
        <taxon>Bacillales</taxon>
        <taxon>Bacillaceae</taxon>
        <taxon>Oceanobacillus</taxon>
    </lineage>
</organism>
<evidence type="ECO:0000313" key="2">
    <source>
        <dbReference type="EMBL" id="KPH76535.1"/>
    </source>
</evidence>
<keyword evidence="3" id="KW-1185">Reference proteome</keyword>
<evidence type="ECO:0000313" key="3">
    <source>
        <dbReference type="Proteomes" id="UP000037854"/>
    </source>
</evidence>